<dbReference type="SUPFAM" id="SSF53807">
    <property type="entry name" value="Helical backbone' metal receptor"/>
    <property type="match status" value="1"/>
</dbReference>
<protein>
    <recommendedName>
        <fullName evidence="3">Fe/B12 periplasmic-binding domain-containing protein</fullName>
    </recommendedName>
</protein>
<organism evidence="1 2">
    <name type="scientific">Paenibacillus hodogayensis</name>
    <dbReference type="NCBI Taxonomy" id="279208"/>
    <lineage>
        <taxon>Bacteria</taxon>
        <taxon>Bacillati</taxon>
        <taxon>Bacillota</taxon>
        <taxon>Bacilli</taxon>
        <taxon>Bacillales</taxon>
        <taxon>Paenibacillaceae</taxon>
        <taxon>Paenibacillus</taxon>
    </lineage>
</organism>
<evidence type="ECO:0008006" key="3">
    <source>
        <dbReference type="Google" id="ProtNLM"/>
    </source>
</evidence>
<dbReference type="Gene3D" id="3.40.50.1980">
    <property type="entry name" value="Nitrogenase molybdenum iron protein domain"/>
    <property type="match status" value="1"/>
</dbReference>
<name>A0ABV5W885_9BACL</name>
<accession>A0ABV5W885</accession>
<reference evidence="1 2" key="1">
    <citation type="submission" date="2024-09" db="EMBL/GenBank/DDBJ databases">
        <authorList>
            <person name="Sun Q."/>
            <person name="Mori K."/>
        </authorList>
    </citation>
    <scope>NUCLEOTIDE SEQUENCE [LARGE SCALE GENOMIC DNA]</scope>
    <source>
        <strain evidence="1 2">JCM 12520</strain>
    </source>
</reference>
<proteinExistence type="predicted"/>
<dbReference type="EMBL" id="JBHMAG010000025">
    <property type="protein sequence ID" value="MFB9756605.1"/>
    <property type="molecule type" value="Genomic_DNA"/>
</dbReference>
<keyword evidence="2" id="KW-1185">Reference proteome</keyword>
<gene>
    <name evidence="1" type="ORF">ACFFNY_33945</name>
</gene>
<comment type="caution">
    <text evidence="1">The sequence shown here is derived from an EMBL/GenBank/DDBJ whole genome shotgun (WGS) entry which is preliminary data.</text>
</comment>
<evidence type="ECO:0000313" key="2">
    <source>
        <dbReference type="Proteomes" id="UP001589619"/>
    </source>
</evidence>
<dbReference type="Proteomes" id="UP001589619">
    <property type="component" value="Unassembled WGS sequence"/>
</dbReference>
<evidence type="ECO:0000313" key="1">
    <source>
        <dbReference type="EMBL" id="MFB9756605.1"/>
    </source>
</evidence>
<sequence>MPFVSCGIFCHAHTNSQTVKHLSGETTIVGVPHKIAVLDYRLADSLLALGTPPYAMTTYLGDKKLPYIDGKPLDSAVPLGDTPTWRRCCSRDRT</sequence>